<dbReference type="PRINTS" id="PR00081">
    <property type="entry name" value="GDHRDH"/>
</dbReference>
<comment type="similarity">
    <text evidence="1">Belongs to the short-chain dehydrogenases/reductases (SDR) family.</text>
</comment>
<evidence type="ECO:0000256" key="2">
    <source>
        <dbReference type="ARBA" id="ARBA00023002"/>
    </source>
</evidence>
<dbReference type="EMBL" id="JAGPNL010000001">
    <property type="protein sequence ID" value="MBQ0825062.1"/>
    <property type="molecule type" value="Genomic_DNA"/>
</dbReference>
<dbReference type="GO" id="GO:0016491">
    <property type="term" value="F:oxidoreductase activity"/>
    <property type="evidence" value="ECO:0007669"/>
    <property type="project" value="UniProtKB-KW"/>
</dbReference>
<dbReference type="Proteomes" id="UP000677875">
    <property type="component" value="Unassembled WGS sequence"/>
</dbReference>
<evidence type="ECO:0000313" key="3">
    <source>
        <dbReference type="EMBL" id="MBQ0825062.1"/>
    </source>
</evidence>
<dbReference type="RefSeq" id="WP_210867772.1">
    <property type="nucleotide sequence ID" value="NZ_JAGPNL010000001.1"/>
</dbReference>
<protein>
    <submittedName>
        <fullName evidence="3">SDR family oxidoreductase</fullName>
    </submittedName>
</protein>
<dbReference type="Gene3D" id="3.40.50.720">
    <property type="entry name" value="NAD(P)-binding Rossmann-like Domain"/>
    <property type="match status" value="1"/>
</dbReference>
<evidence type="ECO:0000313" key="4">
    <source>
        <dbReference type="Proteomes" id="UP000677875"/>
    </source>
</evidence>
<evidence type="ECO:0000256" key="1">
    <source>
        <dbReference type="ARBA" id="ARBA00006484"/>
    </source>
</evidence>
<keyword evidence="2" id="KW-0560">Oxidoreductase</keyword>
<comment type="caution">
    <text evidence="3">The sequence shown here is derived from an EMBL/GenBank/DDBJ whole genome shotgun (WGS) entry which is preliminary data.</text>
</comment>
<sequence length="260" mass="26300">MTDGTGTAWRQKVALVAGGTRGAGLAVARALAARGCRVYVGYAHDEIAAKDAVADLAALPGTVSALRGDVTVTSTLPRQLARLRHDHGRLDVFVHSVASFHRMSAAAPRPDGIRADLTAALAPLTLGARSLKRAMAGGPGRILVVTSNGARRVVPAYVSAGVAKAALEAQVRYLAAELAPCGITVNAVSTAKLDKGTAGEGAGIGAFDADVVRALGRRTPAGRLTTPADVADVAALLCSDEAGWINGQVITADGGLSLLA</sequence>
<organism evidence="3 4">
    <name type="scientific">Streptomyces tagetis</name>
    <dbReference type="NCBI Taxonomy" id="2820809"/>
    <lineage>
        <taxon>Bacteria</taxon>
        <taxon>Bacillati</taxon>
        <taxon>Actinomycetota</taxon>
        <taxon>Actinomycetes</taxon>
        <taxon>Kitasatosporales</taxon>
        <taxon>Streptomycetaceae</taxon>
        <taxon>Streptomyces</taxon>
    </lineage>
</organism>
<dbReference type="PANTHER" id="PTHR43639">
    <property type="entry name" value="OXIDOREDUCTASE, SHORT-CHAIN DEHYDROGENASE/REDUCTASE FAMILY (AFU_ORTHOLOGUE AFUA_5G02870)"/>
    <property type="match status" value="1"/>
</dbReference>
<dbReference type="InterPro" id="IPR036291">
    <property type="entry name" value="NAD(P)-bd_dom_sf"/>
</dbReference>
<name>A0A940XD91_9ACTN</name>
<dbReference type="AlphaFoldDB" id="A0A940XD91"/>
<reference evidence="3" key="1">
    <citation type="submission" date="2021-04" db="EMBL/GenBank/DDBJ databases">
        <title>Genome seq and assembly of Streptomyces sp. RG38.</title>
        <authorList>
            <person name="Chhetri G."/>
        </authorList>
    </citation>
    <scope>NUCLEOTIDE SEQUENCE</scope>
    <source>
        <strain evidence="3">RG38</strain>
    </source>
</reference>
<dbReference type="InterPro" id="IPR002347">
    <property type="entry name" value="SDR_fam"/>
</dbReference>
<proteinExistence type="inferred from homology"/>
<dbReference type="Pfam" id="PF13561">
    <property type="entry name" value="adh_short_C2"/>
    <property type="match status" value="1"/>
</dbReference>
<dbReference type="SUPFAM" id="SSF51735">
    <property type="entry name" value="NAD(P)-binding Rossmann-fold domains"/>
    <property type="match status" value="1"/>
</dbReference>
<keyword evidence="4" id="KW-1185">Reference proteome</keyword>
<dbReference type="PANTHER" id="PTHR43639:SF1">
    <property type="entry name" value="SHORT-CHAIN DEHYDROGENASE_REDUCTASE FAMILY PROTEIN"/>
    <property type="match status" value="1"/>
</dbReference>
<accession>A0A940XD91</accession>
<gene>
    <name evidence="3" type="ORF">J5Y05_00830</name>
</gene>